<name>F9UEI7_9GAMM</name>
<dbReference type="CDD" id="cd06971">
    <property type="entry name" value="PgpA"/>
    <property type="match status" value="1"/>
</dbReference>
<dbReference type="eggNOG" id="COG1267">
    <property type="taxonomic scope" value="Bacteria"/>
</dbReference>
<organism evidence="4 5">
    <name type="scientific">Thiocapsa marina 5811</name>
    <dbReference type="NCBI Taxonomy" id="768671"/>
    <lineage>
        <taxon>Bacteria</taxon>
        <taxon>Pseudomonadati</taxon>
        <taxon>Pseudomonadota</taxon>
        <taxon>Gammaproteobacteria</taxon>
        <taxon>Chromatiales</taxon>
        <taxon>Chromatiaceae</taxon>
        <taxon>Thiocapsa</taxon>
    </lineage>
</organism>
<keyword evidence="1" id="KW-0479">Metal-binding</keyword>
<dbReference type="Proteomes" id="UP000005459">
    <property type="component" value="Unassembled WGS sequence"/>
</dbReference>
<proteinExistence type="predicted"/>
<comment type="pathway">
    <text evidence="1">Phospholipid metabolism; phosphatidylglycerol biosynthesis; phosphatidylglycerol from CDP-diacylglycerol: step 2/2.</text>
</comment>
<keyword evidence="1" id="KW-1208">Phospholipid metabolism</keyword>
<dbReference type="SUPFAM" id="SSF101307">
    <property type="entry name" value="YutG-like"/>
    <property type="match status" value="1"/>
</dbReference>
<dbReference type="UniPathway" id="UPA00084">
    <property type="reaction ID" value="UER00504"/>
</dbReference>
<dbReference type="OrthoDB" id="9804091at2"/>
<keyword evidence="1" id="KW-0442">Lipid degradation</keyword>
<feature type="domain" description="YutG/PgpA" evidence="3">
    <location>
        <begin position="18"/>
        <end position="156"/>
    </location>
</feature>
<feature type="transmembrane region" description="Helical" evidence="2">
    <location>
        <begin position="50"/>
        <end position="70"/>
    </location>
</feature>
<keyword evidence="5" id="KW-1185">Reference proteome</keyword>
<gene>
    <name evidence="4" type="ORF">ThimaDRAFT_3340</name>
</gene>
<keyword evidence="1" id="KW-0443">Lipid metabolism</keyword>
<dbReference type="GO" id="GO:0009395">
    <property type="term" value="P:phospholipid catabolic process"/>
    <property type="evidence" value="ECO:0007669"/>
    <property type="project" value="UniProtKB-KW"/>
</dbReference>
<dbReference type="GO" id="GO:0006655">
    <property type="term" value="P:phosphatidylglycerol biosynthetic process"/>
    <property type="evidence" value="ECO:0007669"/>
    <property type="project" value="UniProtKB-UniPathway"/>
</dbReference>
<feature type="transmembrane region" description="Helical" evidence="2">
    <location>
        <begin position="91"/>
        <end position="117"/>
    </location>
</feature>
<comment type="cofactor">
    <cofactor evidence="1">
        <name>Mg(2+)</name>
        <dbReference type="ChEBI" id="CHEBI:18420"/>
    </cofactor>
</comment>
<dbReference type="GO" id="GO:0005886">
    <property type="term" value="C:plasma membrane"/>
    <property type="evidence" value="ECO:0007669"/>
    <property type="project" value="UniProtKB-SubCell"/>
</dbReference>
<keyword evidence="1 2" id="KW-0812">Transmembrane</keyword>
<keyword evidence="2" id="KW-1133">Transmembrane helix</keyword>
<dbReference type="PANTHER" id="PTHR36305">
    <property type="entry name" value="PHOSPHATIDYLGLYCEROPHOSPHATASE A"/>
    <property type="match status" value="1"/>
</dbReference>
<comment type="function">
    <text evidence="1">Lipid phosphatase which dephosphorylates phosphatidylglycerophosphate (PGP) to phosphatidylglycerol (PG).</text>
</comment>
<evidence type="ECO:0000256" key="2">
    <source>
        <dbReference type="SAM" id="Phobius"/>
    </source>
</evidence>
<dbReference type="Pfam" id="PF04608">
    <property type="entry name" value="PgpA"/>
    <property type="match status" value="1"/>
</dbReference>
<dbReference type="AlphaFoldDB" id="F9UEI7"/>
<comment type="subcellular location">
    <subcellularLocation>
        <location evidence="1">Cell inner membrane</location>
        <topology evidence="1">Multi-pass membrane protein</topology>
    </subcellularLocation>
</comment>
<accession>F9UEI7</accession>
<protein>
    <recommendedName>
        <fullName evidence="1">Phosphatidylglycerophosphatase A</fullName>
        <ecNumber evidence="1">3.1.3.27</ecNumber>
    </recommendedName>
    <alternativeName>
        <fullName evidence="1">Phosphatidylglycerolphosphate phosphatase A</fullName>
    </alternativeName>
</protein>
<keyword evidence="1" id="KW-1003">Cell membrane</keyword>
<dbReference type="EMBL" id="AFWV01000011">
    <property type="protein sequence ID" value="EGV17308.1"/>
    <property type="molecule type" value="Genomic_DNA"/>
</dbReference>
<feature type="transmembrane region" description="Helical" evidence="2">
    <location>
        <begin position="137"/>
        <end position="160"/>
    </location>
</feature>
<keyword evidence="1 2" id="KW-0472">Membrane</keyword>
<dbReference type="PANTHER" id="PTHR36305:SF1">
    <property type="entry name" value="PHOSPHATIDYLGLYCEROPHOSPHATASE A"/>
    <property type="match status" value="1"/>
</dbReference>
<keyword evidence="1 4" id="KW-0378">Hydrolase</keyword>
<evidence type="ECO:0000259" key="3">
    <source>
        <dbReference type="Pfam" id="PF04608"/>
    </source>
</evidence>
<dbReference type="PATRIC" id="fig|768671.3.peg.3529"/>
<dbReference type="GO" id="GO:0046872">
    <property type="term" value="F:metal ion binding"/>
    <property type="evidence" value="ECO:0007669"/>
    <property type="project" value="UniProtKB-KW"/>
</dbReference>
<keyword evidence="1" id="KW-0595">Phospholipid degradation</keyword>
<reference evidence="4 5" key="1">
    <citation type="submission" date="2011-06" db="EMBL/GenBank/DDBJ databases">
        <title>The draft genome of Thiocapsa marina 5811.</title>
        <authorList>
            <consortium name="US DOE Joint Genome Institute (JGI-PGF)"/>
            <person name="Lucas S."/>
            <person name="Han J."/>
            <person name="Cheng J.-F."/>
            <person name="Goodwin L."/>
            <person name="Pitluck S."/>
            <person name="Peters L."/>
            <person name="Land M.L."/>
            <person name="Hauser L."/>
            <person name="Vogl K."/>
            <person name="Liu Z."/>
            <person name="Imhoff J."/>
            <person name="Thiel V."/>
            <person name="Frigaard N.-U."/>
            <person name="Bryant D."/>
            <person name="Woyke T.J."/>
        </authorList>
    </citation>
    <scope>NUCLEOTIDE SEQUENCE [LARGE SCALE GENOMIC DNA]</scope>
    <source>
        <strain evidence="4 5">5811</strain>
    </source>
</reference>
<keyword evidence="1" id="KW-0997">Cell inner membrane</keyword>
<dbReference type="PIRSF" id="PIRSF006162">
    <property type="entry name" value="PgpA"/>
    <property type="match status" value="1"/>
</dbReference>
<dbReference type="GO" id="GO:0008962">
    <property type="term" value="F:phosphatidylglycerophosphatase activity"/>
    <property type="evidence" value="ECO:0007669"/>
    <property type="project" value="UniProtKB-EC"/>
</dbReference>
<comment type="catalytic activity">
    <reaction evidence="1">
        <text>a 1,2-diacyl-sn-glycero-3-phospho-(1'-sn-glycero-3'-phosphate) + H2O = a 1,2-diacyl-sn-glycero-3-phospho-(1'-sn-glycerol) + phosphate</text>
        <dbReference type="Rhea" id="RHEA:33751"/>
        <dbReference type="ChEBI" id="CHEBI:15377"/>
        <dbReference type="ChEBI" id="CHEBI:43474"/>
        <dbReference type="ChEBI" id="CHEBI:60110"/>
        <dbReference type="ChEBI" id="CHEBI:64716"/>
        <dbReference type="EC" id="3.1.3.27"/>
    </reaction>
</comment>
<evidence type="ECO:0000313" key="5">
    <source>
        <dbReference type="Proteomes" id="UP000005459"/>
    </source>
</evidence>
<dbReference type="InterPro" id="IPR007686">
    <property type="entry name" value="YutG/PgpA"/>
</dbReference>
<sequence>MPQSRFKSGFNPRRIHHWIAFGFGSGLAPRAPGTAGTLAAIPLYLLLSPLAWPLYVGLLVIFSVIGIWACERTARELGSKDPSAIVWDEWVGFLLTMVAAPAGWLWILAGFVLFRLFDIWKPWPVSVADRQVPGGLGIMLDDLIAGAMAGVLMALAAAWMPT</sequence>
<evidence type="ECO:0000256" key="1">
    <source>
        <dbReference type="PIRNR" id="PIRNR006162"/>
    </source>
</evidence>
<evidence type="ECO:0000313" key="4">
    <source>
        <dbReference type="EMBL" id="EGV17308.1"/>
    </source>
</evidence>
<keyword evidence="1" id="KW-0460">Magnesium</keyword>
<dbReference type="InterPro" id="IPR026037">
    <property type="entry name" value="PgpA"/>
</dbReference>
<dbReference type="EC" id="3.1.3.27" evidence="1"/>
<dbReference type="RefSeq" id="WP_007194212.1">
    <property type="nucleotide sequence ID" value="NZ_AFWV01000011.1"/>
</dbReference>
<dbReference type="InterPro" id="IPR036681">
    <property type="entry name" value="PgpA-like_sf"/>
</dbReference>
<dbReference type="STRING" id="768671.ThimaDRAFT_3340"/>